<dbReference type="SMART" id="SM00631">
    <property type="entry name" value="Zn_pept"/>
    <property type="match status" value="1"/>
</dbReference>
<evidence type="ECO:0000256" key="3">
    <source>
        <dbReference type="ARBA" id="ARBA00022670"/>
    </source>
</evidence>
<comment type="cofactor">
    <cofactor evidence="1">
        <name>Zn(2+)</name>
        <dbReference type="ChEBI" id="CHEBI:29105"/>
    </cofactor>
</comment>
<proteinExistence type="inferred from homology"/>
<feature type="domain" description="Peptidase M14" evidence="9">
    <location>
        <begin position="367"/>
        <end position="702"/>
    </location>
</feature>
<keyword evidence="8" id="KW-0732">Signal</keyword>
<keyword evidence="3" id="KW-0645">Protease</keyword>
<dbReference type="GO" id="GO:0004180">
    <property type="term" value="F:carboxypeptidase activity"/>
    <property type="evidence" value="ECO:0007669"/>
    <property type="project" value="UniProtKB-KW"/>
</dbReference>
<accession>A0ABW1HAR0</accession>
<dbReference type="RefSeq" id="WP_377514159.1">
    <property type="nucleotide sequence ID" value="NZ_JBHSQS010000014.1"/>
</dbReference>
<evidence type="ECO:0000256" key="2">
    <source>
        <dbReference type="ARBA" id="ARBA00005988"/>
    </source>
</evidence>
<keyword evidence="4" id="KW-0378">Hydrolase</keyword>
<keyword evidence="5" id="KW-0862">Zinc</keyword>
<dbReference type="EMBL" id="JBHSQS010000014">
    <property type="protein sequence ID" value="MFC5926013.1"/>
    <property type="molecule type" value="Genomic_DNA"/>
</dbReference>
<dbReference type="SUPFAM" id="SSF53187">
    <property type="entry name" value="Zn-dependent exopeptidases"/>
    <property type="match status" value="1"/>
</dbReference>
<evidence type="ECO:0000256" key="5">
    <source>
        <dbReference type="ARBA" id="ARBA00022833"/>
    </source>
</evidence>
<evidence type="ECO:0000256" key="6">
    <source>
        <dbReference type="ARBA" id="ARBA00023049"/>
    </source>
</evidence>
<evidence type="ECO:0000313" key="10">
    <source>
        <dbReference type="EMBL" id="MFC5926013.1"/>
    </source>
</evidence>
<comment type="caution">
    <text evidence="10">The sequence shown here is derived from an EMBL/GenBank/DDBJ whole genome shotgun (WGS) entry which is preliminary data.</text>
</comment>
<feature type="active site" description="Proton donor/acceptor" evidence="7">
    <location>
        <position position="659"/>
    </location>
</feature>
<dbReference type="InterPro" id="IPR000834">
    <property type="entry name" value="Peptidase_M14"/>
</dbReference>
<dbReference type="PANTHER" id="PTHR11705">
    <property type="entry name" value="PROTEASE FAMILY M14 CARBOXYPEPTIDASE A,B"/>
    <property type="match status" value="1"/>
</dbReference>
<keyword evidence="6" id="KW-0482">Metalloprotease</keyword>
<gene>
    <name evidence="10" type="ORF">ACFQGL_22010</name>
</gene>
<protein>
    <submittedName>
        <fullName evidence="10">M14 family zinc carboxypeptidase</fullName>
    </submittedName>
</protein>
<keyword evidence="10" id="KW-0121">Carboxypeptidase</keyword>
<dbReference type="Gene3D" id="3.40.630.10">
    <property type="entry name" value="Zn peptidases"/>
    <property type="match status" value="1"/>
</dbReference>
<evidence type="ECO:0000256" key="7">
    <source>
        <dbReference type="PROSITE-ProRule" id="PRU01379"/>
    </source>
</evidence>
<dbReference type="PROSITE" id="PS52035">
    <property type="entry name" value="PEPTIDASE_M14"/>
    <property type="match status" value="1"/>
</dbReference>
<name>A0ABW1HAR0_9ACTN</name>
<comment type="similarity">
    <text evidence="2 7">Belongs to the peptidase M14 family.</text>
</comment>
<reference evidence="11" key="1">
    <citation type="journal article" date="2019" name="Int. J. Syst. Evol. Microbiol.">
        <title>The Global Catalogue of Microorganisms (GCM) 10K type strain sequencing project: providing services to taxonomists for standard genome sequencing and annotation.</title>
        <authorList>
            <consortium name="The Broad Institute Genomics Platform"/>
            <consortium name="The Broad Institute Genome Sequencing Center for Infectious Disease"/>
            <person name="Wu L."/>
            <person name="Ma J."/>
        </authorList>
    </citation>
    <scope>NUCLEOTIDE SEQUENCE [LARGE SCALE GENOMIC DNA]</scope>
    <source>
        <strain evidence="11">CGMCC 4.7144</strain>
    </source>
</reference>
<organism evidence="10 11">
    <name type="scientific">Micromonospora vulcania</name>
    <dbReference type="NCBI Taxonomy" id="1441873"/>
    <lineage>
        <taxon>Bacteria</taxon>
        <taxon>Bacillati</taxon>
        <taxon>Actinomycetota</taxon>
        <taxon>Actinomycetes</taxon>
        <taxon>Micromonosporales</taxon>
        <taxon>Micromonosporaceae</taxon>
        <taxon>Micromonospora</taxon>
    </lineage>
</organism>
<dbReference type="Proteomes" id="UP001596226">
    <property type="component" value="Unassembled WGS sequence"/>
</dbReference>
<dbReference type="Pfam" id="PF00246">
    <property type="entry name" value="Peptidase_M14"/>
    <property type="match status" value="1"/>
</dbReference>
<evidence type="ECO:0000259" key="9">
    <source>
        <dbReference type="PROSITE" id="PS52035"/>
    </source>
</evidence>
<evidence type="ECO:0000256" key="8">
    <source>
        <dbReference type="SAM" id="SignalP"/>
    </source>
</evidence>
<evidence type="ECO:0000256" key="4">
    <source>
        <dbReference type="ARBA" id="ARBA00022801"/>
    </source>
</evidence>
<dbReference type="PANTHER" id="PTHR11705:SF143">
    <property type="entry name" value="SLL0236 PROTEIN"/>
    <property type="match status" value="1"/>
</dbReference>
<feature type="signal peptide" evidence="8">
    <location>
        <begin position="1"/>
        <end position="29"/>
    </location>
</feature>
<keyword evidence="11" id="KW-1185">Reference proteome</keyword>
<evidence type="ECO:0000256" key="1">
    <source>
        <dbReference type="ARBA" id="ARBA00001947"/>
    </source>
</evidence>
<feature type="chain" id="PRO_5046242699" evidence="8">
    <location>
        <begin position="30"/>
        <end position="717"/>
    </location>
</feature>
<sequence>MIVRRRWTAAATTAILISAVLSHPGPGAAAPADPITLATTATALVRVQLRDQAQLDRLVATGADLANRPRARNGRILADLVLTGTQLAELTAQGARAVQIVQREGDGSRRYADSVRAAQERTAAGLRAPDAGRSTTAAPTAVDTLQVQQAYWWTTGGQTFLQTQVATTATDDPDVEITVSWRAADGATGSFPLYRFEDSGEYQYHYALPQPVPSRPVQVTATSSLGGVSRVITPTLWPNVTPPPLPVGYQRDFIDAYLTPVDIRARIKRLARQYDDLVDVIDLPNRTQGYRRTAAGYLGDPTVAAVVVETVRFGDQGMNGVQVRTVDPGRPNRPLTVGYRDRVLVVSLATGTAGKTVSTTDEVAAAINARQPDRFRATVEEGSAELPMPIAGPTRLDDGLQGTEVPARPWTVQALRLGVHRDGSRVGVLAYSQEHAREWATPLVTLEFAERMLANARTDPATRELLEQVDIFVIPTVNPDGANYSFNDYNMQRKNMVNHCTGTSRDPRYRSSWGVDLNRNYTVGSYFDGYVGASANCLSGTYAGTAELSEAESGNVVALAQAHPNIRFAMNVHSFGGYFMWPPGAYRADGRVTLPRPSIDESTLFLTSARRIVGAIAQERGTVTWPSQTGPVADVLYSAAGNSADQLYYELGIFAWDFEVGNDRWNPATGEWEGVGFQPPYDEAHGESQEYAGGLVELVRVARDYAAAATDEPQPAG</sequence>
<evidence type="ECO:0000313" key="11">
    <source>
        <dbReference type="Proteomes" id="UP001596226"/>
    </source>
</evidence>